<evidence type="ECO:0000256" key="5">
    <source>
        <dbReference type="ARBA" id="ARBA00023157"/>
    </source>
</evidence>
<accession>A0A438C7Z5</accession>
<dbReference type="AlphaFoldDB" id="A0A438C7Z5"/>
<keyword evidence="6" id="KW-0732">Signal</keyword>
<dbReference type="Proteomes" id="UP000288805">
    <property type="component" value="Unassembled WGS sequence"/>
</dbReference>
<evidence type="ECO:0000256" key="1">
    <source>
        <dbReference type="ARBA" id="ARBA00006722"/>
    </source>
</evidence>
<evidence type="ECO:0000256" key="3">
    <source>
        <dbReference type="ARBA" id="ARBA00022577"/>
    </source>
</evidence>
<proteinExistence type="inferred from homology"/>
<dbReference type="GO" id="GO:0031640">
    <property type="term" value="P:killing of cells of another organism"/>
    <property type="evidence" value="ECO:0007669"/>
    <property type="project" value="UniProtKB-KW"/>
</dbReference>
<keyword evidence="5" id="KW-1015">Disulfide bond</keyword>
<evidence type="ECO:0000313" key="7">
    <source>
        <dbReference type="EMBL" id="RVW19385.1"/>
    </source>
</evidence>
<dbReference type="EMBL" id="QGNW01002489">
    <property type="protein sequence ID" value="RVW19385.1"/>
    <property type="molecule type" value="Genomic_DNA"/>
</dbReference>
<keyword evidence="4" id="KW-0611">Plant defense</keyword>
<feature type="chain" id="PRO_5019056450" evidence="6">
    <location>
        <begin position="27"/>
        <end position="80"/>
    </location>
</feature>
<feature type="signal peptide" evidence="6">
    <location>
        <begin position="1"/>
        <end position="26"/>
    </location>
</feature>
<dbReference type="Pfam" id="PF25052">
    <property type="entry name" value="AtDEF-like"/>
    <property type="match status" value="1"/>
</dbReference>
<organism evidence="7 8">
    <name type="scientific">Vitis vinifera</name>
    <name type="common">Grape</name>
    <dbReference type="NCBI Taxonomy" id="29760"/>
    <lineage>
        <taxon>Eukaryota</taxon>
        <taxon>Viridiplantae</taxon>
        <taxon>Streptophyta</taxon>
        <taxon>Embryophyta</taxon>
        <taxon>Tracheophyta</taxon>
        <taxon>Spermatophyta</taxon>
        <taxon>Magnoliopsida</taxon>
        <taxon>eudicotyledons</taxon>
        <taxon>Gunneridae</taxon>
        <taxon>Pentapetalae</taxon>
        <taxon>rosids</taxon>
        <taxon>Vitales</taxon>
        <taxon>Vitaceae</taxon>
        <taxon>Viteae</taxon>
        <taxon>Vitis</taxon>
    </lineage>
</organism>
<reference evidence="7 8" key="1">
    <citation type="journal article" date="2018" name="PLoS Genet.">
        <title>Population sequencing reveals clonal diversity and ancestral inbreeding in the grapevine cultivar Chardonnay.</title>
        <authorList>
            <person name="Roach M.J."/>
            <person name="Johnson D.L."/>
            <person name="Bohlmann J."/>
            <person name="van Vuuren H.J."/>
            <person name="Jones S.J."/>
            <person name="Pretorius I.S."/>
            <person name="Schmidt S.A."/>
            <person name="Borneman A.R."/>
        </authorList>
    </citation>
    <scope>NUCLEOTIDE SEQUENCE [LARGE SCALE GENOMIC DNA]</scope>
    <source>
        <strain evidence="8">cv. Chardonnay</strain>
        <tissue evidence="7">Leaf</tissue>
    </source>
</reference>
<comment type="similarity">
    <text evidence="1">Belongs to the DEFL family.</text>
</comment>
<evidence type="ECO:0000256" key="2">
    <source>
        <dbReference type="ARBA" id="ARBA00022529"/>
    </source>
</evidence>
<gene>
    <name evidence="7" type="ORF">CK203_117581</name>
</gene>
<evidence type="ECO:0000256" key="4">
    <source>
        <dbReference type="ARBA" id="ARBA00022821"/>
    </source>
</evidence>
<comment type="caution">
    <text evidence="7">The sequence shown here is derived from an EMBL/GenBank/DDBJ whole genome shotgun (WGS) entry which is preliminary data.</text>
</comment>
<dbReference type="InterPro" id="IPR010851">
    <property type="entry name" value="DEFL"/>
</dbReference>
<sequence>MASSKQSTAVALVLVFLIISLGGKEAEANCDFLGPSQTNEEWIPCETNQECVPACSVNGYLTGLCTTDPPTGNNYCCCFY</sequence>
<name>A0A438C7Z5_VITVI</name>
<evidence type="ECO:0000313" key="8">
    <source>
        <dbReference type="Proteomes" id="UP000288805"/>
    </source>
</evidence>
<evidence type="ECO:0000256" key="6">
    <source>
        <dbReference type="SAM" id="SignalP"/>
    </source>
</evidence>
<dbReference type="GO" id="GO:0050832">
    <property type="term" value="P:defense response to fungus"/>
    <property type="evidence" value="ECO:0007669"/>
    <property type="project" value="UniProtKB-KW"/>
</dbReference>
<protein>
    <submittedName>
        <fullName evidence="7">Uncharacterized protein</fullName>
    </submittedName>
</protein>
<keyword evidence="2" id="KW-0929">Antimicrobial</keyword>
<keyword evidence="3" id="KW-0295">Fungicide</keyword>